<organism evidence="7 8">
    <name type="scientific">Lacihabitans soyangensis</name>
    <dbReference type="NCBI Taxonomy" id="869394"/>
    <lineage>
        <taxon>Bacteria</taxon>
        <taxon>Pseudomonadati</taxon>
        <taxon>Bacteroidota</taxon>
        <taxon>Cytophagia</taxon>
        <taxon>Cytophagales</taxon>
        <taxon>Leadbetterellaceae</taxon>
        <taxon>Lacihabitans</taxon>
    </lineage>
</organism>
<dbReference type="EMBL" id="RJUF01000182">
    <property type="protein sequence ID" value="MCP9765359.1"/>
    <property type="molecule type" value="Genomic_DNA"/>
</dbReference>
<dbReference type="GO" id="GO:0003723">
    <property type="term" value="F:RNA binding"/>
    <property type="evidence" value="ECO:0007669"/>
    <property type="project" value="InterPro"/>
</dbReference>
<evidence type="ECO:0000259" key="6">
    <source>
        <dbReference type="Pfam" id="PF01509"/>
    </source>
</evidence>
<dbReference type="Gene3D" id="3.30.2350.10">
    <property type="entry name" value="Pseudouridine synthase"/>
    <property type="match status" value="1"/>
</dbReference>
<dbReference type="SUPFAM" id="SSF55120">
    <property type="entry name" value="Pseudouridine synthase"/>
    <property type="match status" value="1"/>
</dbReference>
<dbReference type="InterPro" id="IPR020103">
    <property type="entry name" value="PsdUridine_synth_cat_dom_sf"/>
</dbReference>
<feature type="active site" description="Nucleophile" evidence="5">
    <location>
        <position position="43"/>
    </location>
</feature>
<proteinExistence type="inferred from homology"/>
<evidence type="ECO:0000256" key="1">
    <source>
        <dbReference type="ARBA" id="ARBA00000385"/>
    </source>
</evidence>
<dbReference type="InterPro" id="IPR014780">
    <property type="entry name" value="tRNA_psdUridine_synth_TruB"/>
</dbReference>
<dbReference type="Pfam" id="PF01509">
    <property type="entry name" value="TruB_N"/>
    <property type="match status" value="1"/>
</dbReference>
<dbReference type="EC" id="5.4.99.25" evidence="5"/>
<feature type="domain" description="Pseudouridine synthase II N-terminal" evidence="6">
    <location>
        <begin position="32"/>
        <end position="176"/>
    </location>
</feature>
<dbReference type="GO" id="GO:1990481">
    <property type="term" value="P:mRNA pseudouridine synthesis"/>
    <property type="evidence" value="ECO:0007669"/>
    <property type="project" value="TreeGrafter"/>
</dbReference>
<evidence type="ECO:0000313" key="8">
    <source>
        <dbReference type="Proteomes" id="UP001204144"/>
    </source>
</evidence>
<comment type="caution">
    <text evidence="7">The sequence shown here is derived from an EMBL/GenBank/DDBJ whole genome shotgun (WGS) entry which is preliminary data.</text>
</comment>
<dbReference type="HAMAP" id="MF_01080">
    <property type="entry name" value="TruB_bact"/>
    <property type="match status" value="1"/>
</dbReference>
<comment type="catalytic activity">
    <reaction evidence="1 5">
        <text>uridine(55) in tRNA = pseudouridine(55) in tRNA</text>
        <dbReference type="Rhea" id="RHEA:42532"/>
        <dbReference type="Rhea" id="RHEA-COMP:10101"/>
        <dbReference type="Rhea" id="RHEA-COMP:10102"/>
        <dbReference type="ChEBI" id="CHEBI:65314"/>
        <dbReference type="ChEBI" id="CHEBI:65315"/>
        <dbReference type="EC" id="5.4.99.25"/>
    </reaction>
</comment>
<reference evidence="7 8" key="1">
    <citation type="submission" date="2018-11" db="EMBL/GenBank/DDBJ databases">
        <title>Novel bacteria species description.</title>
        <authorList>
            <person name="Han J.-H."/>
        </authorList>
    </citation>
    <scope>NUCLEOTIDE SEQUENCE [LARGE SCALE GENOMIC DNA]</scope>
    <source>
        <strain evidence="7 8">KCTC23259</strain>
    </source>
</reference>
<dbReference type="PANTHER" id="PTHR13767">
    <property type="entry name" value="TRNA-PSEUDOURIDINE SYNTHASE"/>
    <property type="match status" value="1"/>
</dbReference>
<dbReference type="Proteomes" id="UP001204144">
    <property type="component" value="Unassembled WGS sequence"/>
</dbReference>
<dbReference type="RefSeq" id="WP_255039052.1">
    <property type="nucleotide sequence ID" value="NZ_RJUF01000182.1"/>
</dbReference>
<name>A0AAE3H789_9BACT</name>
<evidence type="ECO:0000256" key="4">
    <source>
        <dbReference type="ARBA" id="ARBA00023235"/>
    </source>
</evidence>
<evidence type="ECO:0000256" key="3">
    <source>
        <dbReference type="ARBA" id="ARBA00022694"/>
    </source>
</evidence>
<evidence type="ECO:0000256" key="2">
    <source>
        <dbReference type="ARBA" id="ARBA00005642"/>
    </source>
</evidence>
<dbReference type="GO" id="GO:0160148">
    <property type="term" value="F:tRNA pseudouridine(55) synthase activity"/>
    <property type="evidence" value="ECO:0007669"/>
    <property type="project" value="UniProtKB-EC"/>
</dbReference>
<sequence>MNTQYNDSVLLLDKPLTWTSFDVVNKVRYAGKFKKVGHAGTLDPLATGLLILCTGKKTKEIDQYQAQEKEYTGKFILGKTTPSVDLETEVDSIFPINHITEETLEKARKQFVGHVSQIPPLFSAIKVKGKRAYEAAREGKTLELKAREIEIREFEIDTTNFPEIWFRVVCSKGTYIRSLARDFGVAVGSGSYLSELRRTKIGDFSVDNAESVENMVQKIKDSNEDLQ</sequence>
<dbReference type="InterPro" id="IPR002501">
    <property type="entry name" value="PsdUridine_synth_N"/>
</dbReference>
<accession>A0AAE3H789</accession>
<evidence type="ECO:0000313" key="7">
    <source>
        <dbReference type="EMBL" id="MCP9765359.1"/>
    </source>
</evidence>
<comment type="similarity">
    <text evidence="2 5">Belongs to the pseudouridine synthase TruB family. Type 1 subfamily.</text>
</comment>
<evidence type="ECO:0000256" key="5">
    <source>
        <dbReference type="HAMAP-Rule" id="MF_01080"/>
    </source>
</evidence>
<keyword evidence="3 5" id="KW-0819">tRNA processing</keyword>
<dbReference type="NCBIfam" id="TIGR00431">
    <property type="entry name" value="TruB"/>
    <property type="match status" value="1"/>
</dbReference>
<dbReference type="AlphaFoldDB" id="A0AAE3H789"/>
<keyword evidence="4 5" id="KW-0413">Isomerase</keyword>
<keyword evidence="8" id="KW-1185">Reference proteome</keyword>
<dbReference type="CDD" id="cd02573">
    <property type="entry name" value="PseudoU_synth_EcTruB"/>
    <property type="match status" value="1"/>
</dbReference>
<protein>
    <recommendedName>
        <fullName evidence="5">tRNA pseudouridine synthase B</fullName>
        <ecNumber evidence="5">5.4.99.25</ecNumber>
    </recommendedName>
    <alternativeName>
        <fullName evidence="5">tRNA pseudouridine(55) synthase</fullName>
        <shortName evidence="5">Psi55 synthase</shortName>
    </alternativeName>
    <alternativeName>
        <fullName evidence="5">tRNA pseudouridylate synthase</fullName>
    </alternativeName>
    <alternativeName>
        <fullName evidence="5">tRNA-uridine isomerase</fullName>
    </alternativeName>
</protein>
<dbReference type="GO" id="GO:0031119">
    <property type="term" value="P:tRNA pseudouridine synthesis"/>
    <property type="evidence" value="ECO:0007669"/>
    <property type="project" value="UniProtKB-UniRule"/>
</dbReference>
<comment type="function">
    <text evidence="5">Responsible for synthesis of pseudouridine from uracil-55 in the psi GC loop of transfer RNAs.</text>
</comment>
<dbReference type="PANTHER" id="PTHR13767:SF2">
    <property type="entry name" value="PSEUDOURIDYLATE SYNTHASE TRUB1"/>
    <property type="match status" value="1"/>
</dbReference>
<gene>
    <name evidence="5 7" type="primary">truB</name>
    <name evidence="7" type="ORF">EGI31_20690</name>
</gene>